<dbReference type="InterPro" id="IPR006935">
    <property type="entry name" value="Helicase/UvrB_N"/>
</dbReference>
<feature type="domain" description="Helicase ATP-binding" evidence="2">
    <location>
        <begin position="265"/>
        <end position="422"/>
    </location>
</feature>
<dbReference type="PROSITE" id="PS51192">
    <property type="entry name" value="HELICASE_ATP_BIND_1"/>
    <property type="match status" value="1"/>
</dbReference>
<dbReference type="CDD" id="cd18793">
    <property type="entry name" value="SF2_C_SNF"/>
    <property type="match status" value="1"/>
</dbReference>
<proteinExistence type="predicted"/>
<dbReference type="PANTHER" id="PTHR45766">
    <property type="entry name" value="DNA ANNEALING HELICASE AND ENDONUCLEASE ZRANB3 FAMILY MEMBER"/>
    <property type="match status" value="1"/>
</dbReference>
<dbReference type="EMBL" id="QGHD01000007">
    <property type="protein sequence ID" value="PWL03309.1"/>
    <property type="molecule type" value="Genomic_DNA"/>
</dbReference>
<dbReference type="SUPFAM" id="SSF52540">
    <property type="entry name" value="P-loop containing nucleoside triphosphate hydrolases"/>
    <property type="match status" value="1"/>
</dbReference>
<gene>
    <name evidence="4" type="ORF">B0H50_10767</name>
</gene>
<evidence type="ECO:0000313" key="4">
    <source>
        <dbReference type="EMBL" id="PWL03309.1"/>
    </source>
</evidence>
<organism evidence="4 5">
    <name type="scientific">Hallerella porci</name>
    <dbReference type="NCBI Taxonomy" id="1945871"/>
    <lineage>
        <taxon>Bacteria</taxon>
        <taxon>Pseudomonadati</taxon>
        <taxon>Fibrobacterota</taxon>
        <taxon>Fibrobacteria</taxon>
        <taxon>Fibrobacterales</taxon>
        <taxon>Fibrobacteraceae</taxon>
        <taxon>Hallerella</taxon>
    </lineage>
</organism>
<evidence type="ECO:0000313" key="5">
    <source>
        <dbReference type="Proteomes" id="UP000245523"/>
    </source>
</evidence>
<dbReference type="Proteomes" id="UP000245523">
    <property type="component" value="Unassembled WGS sequence"/>
</dbReference>
<dbReference type="Gene3D" id="3.30.870.10">
    <property type="entry name" value="Endonuclease Chain A"/>
    <property type="match status" value="1"/>
</dbReference>
<dbReference type="PANTHER" id="PTHR45766:SF6">
    <property type="entry name" value="SWI_SNF-RELATED MATRIX-ASSOCIATED ACTIN-DEPENDENT REGULATOR OF CHROMATIN SUBFAMILY A-LIKE PROTEIN 1"/>
    <property type="match status" value="1"/>
</dbReference>
<dbReference type="PROSITE" id="PS51194">
    <property type="entry name" value="HELICASE_CTER"/>
    <property type="match status" value="1"/>
</dbReference>
<dbReference type="InterPro" id="IPR038718">
    <property type="entry name" value="SNF2-like_sf"/>
</dbReference>
<evidence type="ECO:0000256" key="1">
    <source>
        <dbReference type="ARBA" id="ARBA00022801"/>
    </source>
</evidence>
<keyword evidence="5" id="KW-1185">Reference proteome</keyword>
<feature type="domain" description="Helicase C-terminal" evidence="3">
    <location>
        <begin position="690"/>
        <end position="888"/>
    </location>
</feature>
<dbReference type="SMART" id="SM00487">
    <property type="entry name" value="DEXDc"/>
    <property type="match status" value="1"/>
</dbReference>
<dbReference type="SMART" id="SM00490">
    <property type="entry name" value="HELICc"/>
    <property type="match status" value="1"/>
</dbReference>
<dbReference type="Gene3D" id="3.40.50.10810">
    <property type="entry name" value="Tandem AAA-ATPase domain"/>
    <property type="match status" value="1"/>
</dbReference>
<dbReference type="Pfam" id="PF04851">
    <property type="entry name" value="ResIII"/>
    <property type="match status" value="1"/>
</dbReference>
<reference evidence="4 5" key="1">
    <citation type="submission" date="2018-05" db="EMBL/GenBank/DDBJ databases">
        <title>Animal gut microbial communities from fecal samples from Wisconsin, USA.</title>
        <authorList>
            <person name="Neumann A."/>
        </authorList>
    </citation>
    <scope>NUCLEOTIDE SEQUENCE [LARGE SCALE GENOMIC DNA]</scope>
    <source>
        <strain evidence="4 5">UWS4</strain>
    </source>
</reference>
<protein>
    <submittedName>
        <fullName evidence="4">Type III restriction/modification enzyme restriction subunit</fullName>
    </submittedName>
</protein>
<dbReference type="InterPro" id="IPR014001">
    <property type="entry name" value="Helicase_ATP-bd"/>
</dbReference>
<dbReference type="InterPro" id="IPR001650">
    <property type="entry name" value="Helicase_C-like"/>
</dbReference>
<dbReference type="Pfam" id="PF00271">
    <property type="entry name" value="Helicase_C"/>
    <property type="match status" value="1"/>
</dbReference>
<dbReference type="InterPro" id="IPR049730">
    <property type="entry name" value="SNF2/RAD54-like_C"/>
</dbReference>
<accession>A0ABX5LLJ8</accession>
<dbReference type="InterPro" id="IPR025202">
    <property type="entry name" value="PLD-like_dom"/>
</dbReference>
<name>A0ABX5LLJ8_9BACT</name>
<dbReference type="Gene3D" id="3.40.50.300">
    <property type="entry name" value="P-loop containing nucleotide triphosphate hydrolases"/>
    <property type="match status" value="1"/>
</dbReference>
<keyword evidence="1" id="KW-0378">Hydrolase</keyword>
<dbReference type="Pfam" id="PF13091">
    <property type="entry name" value="PLDc_2"/>
    <property type="match status" value="1"/>
</dbReference>
<evidence type="ECO:0000259" key="3">
    <source>
        <dbReference type="PROSITE" id="PS51194"/>
    </source>
</evidence>
<evidence type="ECO:0000259" key="2">
    <source>
        <dbReference type="PROSITE" id="PS51192"/>
    </source>
</evidence>
<dbReference type="SUPFAM" id="SSF56024">
    <property type="entry name" value="Phospholipase D/nuclease"/>
    <property type="match status" value="1"/>
</dbReference>
<dbReference type="InterPro" id="IPR027417">
    <property type="entry name" value="P-loop_NTPase"/>
</dbReference>
<sequence length="1114" mass="129258">MSSKFFNNTPNSNLFQKFCDIAHQMCNFHTFQAVVGYFRSSGYFKLRAEFENVKKIQILVGIDVDKLFRKQSEFFFGLKIDENAIREAYSKNFREEIKEANYDAETEKGILQFCDDICSGKLEIRIHKSKDLHAKFYLLLPENHTESSDGWVIMGSSNLSDSGLGTKDDNNRYELNVAMKDYDDVNYCKEEFQKLWADALPLSLDDMRNMKNQTHLTDELPTPYELYMKVLIDTFSLQVEDDFSMDLPDGVMKIRYQQDAVIQGYQMLLQHNGFILADVVGLGKTIVATMIAKRFIHENDNHHTKILVIYPPAVAKNWKDTFKRFNISNYAQFISNGSLSKILEGKDNFLEKEYFDLIIVDEAHNFRSGSALHYDELQKICKSPRRNRGKIFGPKKVMLLSATPLNNKPDDIKNLLLLFQDAHYSTIEGVQNLDTTFAPWIKEYNNIMKERRKDESNADFAARTDALYEEIRTKIIDKVTVRRTRNNIKNVPAYKADLGKQKIVFPEILPPKSLEYELKNGLNELFYDTMFILTDTKTIDNPEGKGLHYARYRAIEFLVGKAKAKYNHPENIAATLMGVYRVHMVKRLESSFEAFKKSLHTLLKITEDMIRMFQEDKVFIASELKIKDKIDKGWELDQIIEYAMEQGFNIEDIVYKASDFNPEFVKMLEEDVERLSDLCSKWDAVQEDPKLDLFIQKIKSEFFKKVNNPTGKLVIFSESVDTVNYLTDAIQKKLNRNDVINICASNRKANQEILRTCFDANVPKEEQSNAFNIVITSDVLAEGVNLHRANVIINYDSPWNATRLMQRIGRVNRIGSVADKIYNYMFYPSHQGDEQIHLYSNALIKLQGFHSALGEDTQIYSREELVREFQLFNPEITDNVDRSLKLLEEVRELFQKDRGLYNKIKNLPMKSRTVRDIENCAAQKVQTQSTLVFLSSPKKVEYYLVNQNEVSNVAFLDAMDMMRADVSEKPEPMRKAESFHYTQVNLATQQYKTESNEQVHPDSMNARKNDPTTSKALSYIRALMRALSQYSDIKEKLEVLRQLVEQGTYAQLRTKLNKFAKDESKEHINASEAEKRRIEFIDKLYKEYSSSEEISKEESNEPIKPKIIVSESFI</sequence>
<comment type="caution">
    <text evidence="4">The sequence shown here is derived from an EMBL/GenBank/DDBJ whole genome shotgun (WGS) entry which is preliminary data.</text>
</comment>